<proteinExistence type="predicted"/>
<dbReference type="EMBL" id="LS483487">
    <property type="protein sequence ID" value="SQJ02374.1"/>
    <property type="molecule type" value="Genomic_DNA"/>
</dbReference>
<evidence type="ECO:0000313" key="2">
    <source>
        <dbReference type="Proteomes" id="UP000249008"/>
    </source>
</evidence>
<evidence type="ECO:0000313" key="1">
    <source>
        <dbReference type="EMBL" id="SQJ02374.1"/>
    </source>
</evidence>
<organism evidence="1 2">
    <name type="scientific">Fusobacterium ulcerans</name>
    <dbReference type="NCBI Taxonomy" id="861"/>
    <lineage>
        <taxon>Bacteria</taxon>
        <taxon>Fusobacteriati</taxon>
        <taxon>Fusobacteriota</taxon>
        <taxon>Fusobacteriia</taxon>
        <taxon>Fusobacteriales</taxon>
        <taxon>Fusobacteriaceae</taxon>
        <taxon>Fusobacterium</taxon>
    </lineage>
</organism>
<name>A0AAX2JBS3_9FUSO</name>
<dbReference type="InterPro" id="IPR025460">
    <property type="entry name" value="DUF4280"/>
</dbReference>
<dbReference type="KEGG" id="ful:C4N20_13750"/>
<accession>A0AAX2JBS3</accession>
<protein>
    <recommendedName>
        <fullName evidence="3">DUF4280 domain-containing protein</fullName>
    </recommendedName>
</protein>
<dbReference type="Proteomes" id="UP000249008">
    <property type="component" value="Chromosome 1"/>
</dbReference>
<reference evidence="1 2" key="1">
    <citation type="submission" date="2018-06" db="EMBL/GenBank/DDBJ databases">
        <authorList>
            <consortium name="Pathogen Informatics"/>
            <person name="Doyle S."/>
        </authorList>
    </citation>
    <scope>NUCLEOTIDE SEQUENCE [LARGE SCALE GENOMIC DNA]</scope>
    <source>
        <strain evidence="1 2">NCTC12112</strain>
    </source>
</reference>
<dbReference type="RefSeq" id="WP_005977586.1">
    <property type="nucleotide sequence ID" value="NZ_CABKNW010000002.1"/>
</dbReference>
<evidence type="ECO:0008006" key="3">
    <source>
        <dbReference type="Google" id="ProtNLM"/>
    </source>
</evidence>
<dbReference type="Pfam" id="PF14107">
    <property type="entry name" value="DUF4280"/>
    <property type="match status" value="1"/>
</dbReference>
<gene>
    <name evidence="1" type="ORF">NCTC12112_01319</name>
</gene>
<sequence length="1388" mass="160359">MNEITDKELLAICNLSNLRMEFANIIESETTETVEINGKKEVKKILSNHTVYSLLEKEIESIKLDELGKNIENPDGSKALPRVFMRKREDENKPYSTVYNSLDELKYTAGIVYEYYEHFKASNKKDNFLEDWEIIYSGDGYNLTTEFIDYLTDVEKNEKLTKVLHLKDETDEYRFEVRKNSDGEYDIKKIDSNNILVEPSTVDKEKLKEIYELTEQEVDNTLSGIKFYSPREYYESAQERIRMIKIGLNVFRVLSFIAPPIFNGIKKSREIAKAASSIPELTKKISGDVSEEVVKAASKMGNNKIKFDNKNFEKYVSQKYPEIIESLNNGKISKEAAEMQINKVFKEGIKISIKGSSKSLTKEIRSKLLSDMYTTNKIPRKVFEFPKANMYNFLGMDLELPNKQAKKIMETKLFEGMSKYLKGKGIEQEVSENISKYLEETIVIGGRDYLKNIVSMIENIRVDNLGNLFNGLAKELKILTLLNENAAYTFFAASYSLEYLKEKTKKQEFIPIEKEKINKMIFELEEIKKGILEIPFQKNIKIDCFDFGVNIFAKTEKSEDKKAIKKIVVCFKNSSHDSQINERLRNGELYNELILLDLVRGYLLPKILEEKMELDVNKLEIVVTGFNTGAELAGVFRMLSGYEARVFKTRSLNIDAELLSFNTKDLSNLFYGNILSVLEETKEQIKNITIDHTIALILGYVVSGGTSIVASIIFSTTVALFNLYGIYIKEKKMEELYVALCKAGFIECPKKNNCRKLFADECEYIREKKIFPPLVDNISEVYKGKVALTLYLKKNNSIGWGTKEIFVKVEDYLSILVDKCYSDSSGAFYLIDADSLENENYRSKRFKYQNFPESRDKEEFKRIFKKDLGETESYKMYKEIYYDFRLQDGEYIVNGYEDHYADIYDDDPQWINMHSESSKMSERIQKYTINTKKIDENDKKIEMSSGNILSWYININHKIQQNYQNGKIKPYSCFYTKGFDYGTTAYLRKEIVNSEYDENKINNEEKMSNVISTDNSEFVFFPLVEGGNIIVEKLDNEEYIVSNESISNDYIGSVFRSYMEDYYLKGTAKIKPKLDSYEDDKRKNKDIITDNKEYQNEYINMSPVPINLKPKTKEDYYCNIIGGHQIVLESKEKGKDLNMEFIKKMEEAIFFKIKEKNITEPSFPLFFKILEKLNKAGNDSILSSYYTISNETGAKANPNTKILRIGHIENGTENYDEKSLKYIYNYYYAEYIKGVFFNPNGAKKKELDRIRRGLIEFKGAVSRKGEKNEEREADKKVVVSQAEIICSKSNGTTSKFIATTLKNATADNKIIGCSKDNVPIVNIEKFPFCSSDKNGICKCEILHETEWNNCLETSEIFGKIVTNKSKLVCQRGGTISIVKTNTKNMDGK</sequence>
<dbReference type="GeneID" id="78455886"/>